<dbReference type="RefSeq" id="WP_228455547.1">
    <property type="nucleotide sequence ID" value="NZ_CACVBR010000033.1"/>
</dbReference>
<gene>
    <name evidence="3" type="primary">actIII</name>
    <name evidence="3" type="ORF">CHRY9293_02947</name>
</gene>
<name>A0A6N4XE16_9FLAO</name>
<dbReference type="PANTHER" id="PTHR42901">
    <property type="entry name" value="ALCOHOL DEHYDROGENASE"/>
    <property type="match status" value="1"/>
</dbReference>
<organism evidence="3 4">
    <name type="scientific">Chryseobacterium potabilaquae</name>
    <dbReference type="NCBI Taxonomy" id="2675057"/>
    <lineage>
        <taxon>Bacteria</taxon>
        <taxon>Pseudomonadati</taxon>
        <taxon>Bacteroidota</taxon>
        <taxon>Flavobacteriia</taxon>
        <taxon>Flavobacteriales</taxon>
        <taxon>Weeksellaceae</taxon>
        <taxon>Chryseobacterium group</taxon>
        <taxon>Chryseobacterium</taxon>
    </lineage>
</organism>
<dbReference type="EC" id="1.3.1.-" evidence="3"/>
<comment type="similarity">
    <text evidence="1">Belongs to the short-chain dehydrogenases/reductases (SDR) family.</text>
</comment>
<dbReference type="InterPro" id="IPR036291">
    <property type="entry name" value="NAD(P)-bd_dom_sf"/>
</dbReference>
<protein>
    <submittedName>
        <fullName evidence="3">Ketoacyl reductase</fullName>
        <ecNumber evidence="3">1.3.1.-</ecNumber>
    </submittedName>
</protein>
<keyword evidence="4" id="KW-1185">Reference proteome</keyword>
<dbReference type="Pfam" id="PF00106">
    <property type="entry name" value="adh_short"/>
    <property type="match status" value="1"/>
</dbReference>
<dbReference type="Proteomes" id="UP000445144">
    <property type="component" value="Unassembled WGS sequence"/>
</dbReference>
<evidence type="ECO:0000256" key="1">
    <source>
        <dbReference type="ARBA" id="ARBA00006484"/>
    </source>
</evidence>
<dbReference type="AlphaFoldDB" id="A0A6N4XE16"/>
<dbReference type="InterPro" id="IPR002347">
    <property type="entry name" value="SDR_fam"/>
</dbReference>
<sequence length="224" mass="25348">MERKNQYVLITEATQGAGYELAKWFAKQGYDLVMVARNHDELKVKADEFKNLGVHIITTAKNLFIPEDVYSLYSELKLNGISPEILVNNAGQDVCGKFQDTDIYREIDIVNLNIVSVIILTRLFLKDRLSKGSGKILNLVSEESKTSGSWRSVHHGTQAFIISWSESMRQELKDSGISITVLLSELADADFFNEVDIDMNEDIDRVISLKEGVINDFNTLNIER</sequence>
<dbReference type="PANTHER" id="PTHR42901:SF1">
    <property type="entry name" value="ALCOHOL DEHYDROGENASE"/>
    <property type="match status" value="1"/>
</dbReference>
<reference evidence="3 4" key="1">
    <citation type="submission" date="2020-01" db="EMBL/GenBank/DDBJ databases">
        <authorList>
            <person name="Rodrigo-Torres L."/>
            <person name="Arahal R. D."/>
            <person name="Lucena T."/>
        </authorList>
    </citation>
    <scope>NUCLEOTIDE SEQUENCE [LARGE SCALE GENOMIC DNA]</scope>
    <source>
        <strain evidence="3 4">CECT 9293</strain>
    </source>
</reference>
<dbReference type="Gene3D" id="3.40.50.720">
    <property type="entry name" value="NAD(P)-binding Rossmann-like Domain"/>
    <property type="match status" value="1"/>
</dbReference>
<dbReference type="GO" id="GO:0016491">
    <property type="term" value="F:oxidoreductase activity"/>
    <property type="evidence" value="ECO:0007669"/>
    <property type="project" value="UniProtKB-KW"/>
</dbReference>
<evidence type="ECO:0000313" key="4">
    <source>
        <dbReference type="Proteomes" id="UP000445144"/>
    </source>
</evidence>
<dbReference type="PRINTS" id="PR00081">
    <property type="entry name" value="GDHRDH"/>
</dbReference>
<dbReference type="EMBL" id="CACVBR010000033">
    <property type="protein sequence ID" value="CAA7196882.1"/>
    <property type="molecule type" value="Genomic_DNA"/>
</dbReference>
<proteinExistence type="inferred from homology"/>
<keyword evidence="2 3" id="KW-0560">Oxidoreductase</keyword>
<evidence type="ECO:0000313" key="3">
    <source>
        <dbReference type="EMBL" id="CAA7196882.1"/>
    </source>
</evidence>
<evidence type="ECO:0000256" key="2">
    <source>
        <dbReference type="ARBA" id="ARBA00023002"/>
    </source>
</evidence>
<accession>A0A6N4XE16</accession>
<dbReference type="SUPFAM" id="SSF51735">
    <property type="entry name" value="NAD(P)-binding Rossmann-fold domains"/>
    <property type="match status" value="1"/>
</dbReference>